<protein>
    <submittedName>
        <fullName evidence="1">ABC-2 family transporter protein</fullName>
    </submittedName>
</protein>
<dbReference type="AlphaFoldDB" id="A0A1X7KQ68"/>
<name>A0A1X7KQ68_9BACL</name>
<accession>A0A1X7KQ68</accession>
<proteinExistence type="predicted"/>
<gene>
    <name evidence="1" type="ORF">SAMN06295960_2544</name>
</gene>
<dbReference type="STRING" id="1852522.SAMN06295960_2544"/>
<dbReference type="PANTHER" id="PTHR41309:SF2">
    <property type="entry name" value="MEMBRANE PROTEIN"/>
    <property type="match status" value="1"/>
</dbReference>
<sequence>MKGLLFKDLYTIKMQSTFLLLIVFLGAFLTYSNGNAGFLIVILGITIPVNAIAFDERANWDKYALTMPISRKDLTISKYVLALVVLVLGTLLSSGFMFFIHKGDPAANLAMIGGSFLFGMLLISLLLPLCFKLGTEKARLFLIIIVFGVVGIGTFILSNDRLASFSPAEASLYTVVGVIAAAIILIFIASMLLSLRIMEKKEIV</sequence>
<dbReference type="RefSeq" id="WP_085494731.1">
    <property type="nucleotide sequence ID" value="NZ_FXAZ01000003.1"/>
</dbReference>
<dbReference type="InterPro" id="IPR025699">
    <property type="entry name" value="ABC2_memb-like"/>
</dbReference>
<evidence type="ECO:0000313" key="1">
    <source>
        <dbReference type="EMBL" id="SMG42870.1"/>
    </source>
</evidence>
<dbReference type="EMBL" id="FXAZ01000003">
    <property type="protein sequence ID" value="SMG42870.1"/>
    <property type="molecule type" value="Genomic_DNA"/>
</dbReference>
<organism evidence="1 2">
    <name type="scientific">Paenibacillus aquistagni</name>
    <dbReference type="NCBI Taxonomy" id="1852522"/>
    <lineage>
        <taxon>Bacteria</taxon>
        <taxon>Bacillati</taxon>
        <taxon>Bacillota</taxon>
        <taxon>Bacilli</taxon>
        <taxon>Bacillales</taxon>
        <taxon>Paenibacillaceae</taxon>
        <taxon>Paenibacillus</taxon>
    </lineage>
</organism>
<dbReference type="PANTHER" id="PTHR41309">
    <property type="entry name" value="MEMBRANE PROTEIN-RELATED"/>
    <property type="match status" value="1"/>
</dbReference>
<dbReference type="OrthoDB" id="1655186at2"/>
<reference evidence="1 2" key="1">
    <citation type="submission" date="2017-04" db="EMBL/GenBank/DDBJ databases">
        <authorList>
            <person name="Afonso C.L."/>
            <person name="Miller P.J."/>
            <person name="Scott M.A."/>
            <person name="Spackman E."/>
            <person name="Goraichik I."/>
            <person name="Dimitrov K.M."/>
            <person name="Suarez D.L."/>
            <person name="Swayne D.E."/>
        </authorList>
    </citation>
    <scope>NUCLEOTIDE SEQUENCE [LARGE SCALE GENOMIC DNA]</scope>
    <source>
        <strain evidence="1 2">11</strain>
    </source>
</reference>
<evidence type="ECO:0000313" key="2">
    <source>
        <dbReference type="Proteomes" id="UP000193834"/>
    </source>
</evidence>
<dbReference type="Pfam" id="PF13346">
    <property type="entry name" value="ABC2_membrane_5"/>
    <property type="match status" value="1"/>
</dbReference>
<keyword evidence="2" id="KW-1185">Reference proteome</keyword>
<dbReference type="Proteomes" id="UP000193834">
    <property type="component" value="Unassembled WGS sequence"/>
</dbReference>